<comment type="caution">
    <text evidence="1">The sequence shown here is derived from an EMBL/GenBank/DDBJ whole genome shotgun (WGS) entry which is preliminary data.</text>
</comment>
<accession>A0A9W6L4G9</accession>
<organism evidence="1 2">
    <name type="scientific">Pseudonocardia halophobica</name>
    <dbReference type="NCBI Taxonomy" id="29401"/>
    <lineage>
        <taxon>Bacteria</taxon>
        <taxon>Bacillati</taxon>
        <taxon>Actinomycetota</taxon>
        <taxon>Actinomycetes</taxon>
        <taxon>Pseudonocardiales</taxon>
        <taxon>Pseudonocardiaceae</taxon>
        <taxon>Pseudonocardia</taxon>
    </lineage>
</organism>
<reference evidence="1" key="1">
    <citation type="journal article" date="2014" name="Int. J. Syst. Evol. Microbiol.">
        <title>Complete genome sequence of Corynebacterium casei LMG S-19264T (=DSM 44701T), isolated from a smear-ripened cheese.</title>
        <authorList>
            <consortium name="US DOE Joint Genome Institute (JGI-PGF)"/>
            <person name="Walter F."/>
            <person name="Albersmeier A."/>
            <person name="Kalinowski J."/>
            <person name="Ruckert C."/>
        </authorList>
    </citation>
    <scope>NUCLEOTIDE SEQUENCE</scope>
    <source>
        <strain evidence="1">VKM Ac-1069</strain>
    </source>
</reference>
<keyword evidence="2" id="KW-1185">Reference proteome</keyword>
<sequence length="72" mass="7891">MPGASRPIPFALVPQGRSRRFRWGCPPSKGGVVSPWDAAPRRAWRNAANGAEIEKRRKVPAEVPFARADPAD</sequence>
<reference evidence="1" key="2">
    <citation type="submission" date="2023-01" db="EMBL/GenBank/DDBJ databases">
        <authorList>
            <person name="Sun Q."/>
            <person name="Evtushenko L."/>
        </authorList>
    </citation>
    <scope>NUCLEOTIDE SEQUENCE</scope>
    <source>
        <strain evidence="1">VKM Ac-1069</strain>
    </source>
</reference>
<dbReference type="Proteomes" id="UP001143463">
    <property type="component" value="Unassembled WGS sequence"/>
</dbReference>
<evidence type="ECO:0000313" key="1">
    <source>
        <dbReference type="EMBL" id="GLL11960.1"/>
    </source>
</evidence>
<gene>
    <name evidence="1" type="ORF">GCM10017577_31010</name>
</gene>
<dbReference type="AlphaFoldDB" id="A0A9W6L4G9"/>
<name>A0A9W6L4G9_9PSEU</name>
<dbReference type="EMBL" id="BSFQ01000011">
    <property type="protein sequence ID" value="GLL11960.1"/>
    <property type="molecule type" value="Genomic_DNA"/>
</dbReference>
<protein>
    <submittedName>
        <fullName evidence="1">Uncharacterized protein</fullName>
    </submittedName>
</protein>
<proteinExistence type="predicted"/>
<evidence type="ECO:0000313" key="2">
    <source>
        <dbReference type="Proteomes" id="UP001143463"/>
    </source>
</evidence>